<dbReference type="Pfam" id="PF07992">
    <property type="entry name" value="Pyr_redox_2"/>
    <property type="match status" value="1"/>
</dbReference>
<keyword evidence="9 14" id="KW-0520">NAD</keyword>
<feature type="binding site" evidence="14">
    <location>
        <position position="51"/>
    </location>
    <ligand>
        <name>FAD</name>
        <dbReference type="ChEBI" id="CHEBI:57692"/>
    </ligand>
</feature>
<dbReference type="GO" id="GO:0050660">
    <property type="term" value="F:flavin adenine dinucleotide binding"/>
    <property type="evidence" value="ECO:0007669"/>
    <property type="project" value="InterPro"/>
</dbReference>
<dbReference type="InterPro" id="IPR016156">
    <property type="entry name" value="FAD/NAD-linked_Rdtase_dimer_sf"/>
</dbReference>
<keyword evidence="6 16" id="KW-0285">Flavoprotein</keyword>
<dbReference type="Gene3D" id="3.30.390.30">
    <property type="match status" value="1"/>
</dbReference>
<dbReference type="InterPro" id="IPR001100">
    <property type="entry name" value="Pyr_nuc-diS_OxRdtase"/>
</dbReference>
<reference evidence="19 20" key="1">
    <citation type="submission" date="2016-10" db="EMBL/GenBank/DDBJ databases">
        <authorList>
            <person name="de Groot N.N."/>
        </authorList>
    </citation>
    <scope>NUCLEOTIDE SEQUENCE [LARGE SCALE GENOMIC DNA]</scope>
    <source>
        <strain evidence="19 20">DSM 27630</strain>
    </source>
</reference>
<dbReference type="FunFam" id="3.30.390.30:FF:000001">
    <property type="entry name" value="Dihydrolipoyl dehydrogenase"/>
    <property type="match status" value="1"/>
</dbReference>
<feature type="domain" description="Pyridine nucleotide-disulphide oxidoreductase dimerisation" evidence="17">
    <location>
        <begin position="353"/>
        <end position="461"/>
    </location>
</feature>
<dbReference type="PANTHER" id="PTHR22912:SF217">
    <property type="entry name" value="DIHYDROLIPOYL DEHYDROGENASE"/>
    <property type="match status" value="1"/>
</dbReference>
<dbReference type="GO" id="GO:0004148">
    <property type="term" value="F:dihydrolipoyl dehydrogenase (NADH) activity"/>
    <property type="evidence" value="ECO:0007669"/>
    <property type="project" value="UniProtKB-EC"/>
</dbReference>
<evidence type="ECO:0000256" key="5">
    <source>
        <dbReference type="ARBA" id="ARBA00022490"/>
    </source>
</evidence>
<feature type="domain" description="FAD/NAD(P)-binding" evidence="18">
    <location>
        <begin position="6"/>
        <end position="333"/>
    </location>
</feature>
<keyword evidence="5" id="KW-0963">Cytoplasm</keyword>
<keyword evidence="20" id="KW-1185">Reference proteome</keyword>
<evidence type="ECO:0000313" key="20">
    <source>
        <dbReference type="Proteomes" id="UP000198668"/>
    </source>
</evidence>
<keyword evidence="7 14" id="KW-0274">FAD</keyword>
<feature type="binding site" evidence="14">
    <location>
        <begin position="153"/>
        <end position="155"/>
    </location>
    <ligand>
        <name>FAD</name>
        <dbReference type="ChEBI" id="CHEBI:57692"/>
    </ligand>
</feature>
<dbReference type="Gene3D" id="3.50.50.60">
    <property type="entry name" value="FAD/NAD(P)-binding domain"/>
    <property type="match status" value="2"/>
</dbReference>
<dbReference type="PANTHER" id="PTHR22912">
    <property type="entry name" value="DISULFIDE OXIDOREDUCTASE"/>
    <property type="match status" value="1"/>
</dbReference>
<comment type="miscellaneous">
    <text evidence="16">The active site is a redox-active disulfide bond.</text>
</comment>
<dbReference type="EMBL" id="FOQE01000008">
    <property type="protein sequence ID" value="SFH64272.1"/>
    <property type="molecule type" value="Genomic_DNA"/>
</dbReference>
<comment type="catalytic activity">
    <reaction evidence="12 16">
        <text>N(6)-[(R)-dihydrolipoyl]-L-lysyl-[protein] + NAD(+) = N(6)-[(R)-lipoyl]-L-lysyl-[protein] + NADH + H(+)</text>
        <dbReference type="Rhea" id="RHEA:15045"/>
        <dbReference type="Rhea" id="RHEA-COMP:10474"/>
        <dbReference type="Rhea" id="RHEA-COMP:10475"/>
        <dbReference type="ChEBI" id="CHEBI:15378"/>
        <dbReference type="ChEBI" id="CHEBI:57540"/>
        <dbReference type="ChEBI" id="CHEBI:57945"/>
        <dbReference type="ChEBI" id="CHEBI:83099"/>
        <dbReference type="ChEBI" id="CHEBI:83100"/>
        <dbReference type="EC" id="1.8.1.4"/>
    </reaction>
</comment>
<dbReference type="NCBIfam" id="TIGR01350">
    <property type="entry name" value="lipoamide_DH"/>
    <property type="match status" value="1"/>
</dbReference>
<feature type="binding site" evidence="14">
    <location>
        <position position="115"/>
    </location>
    <ligand>
        <name>FAD</name>
        <dbReference type="ChEBI" id="CHEBI:57692"/>
    </ligand>
</feature>
<comment type="subcellular location">
    <subcellularLocation>
        <location evidence="1">Cytoplasm</location>
    </subcellularLocation>
</comment>
<evidence type="ECO:0000256" key="15">
    <source>
        <dbReference type="PIRSR" id="PIRSR000350-4"/>
    </source>
</evidence>
<evidence type="ECO:0000256" key="10">
    <source>
        <dbReference type="ARBA" id="ARBA00023157"/>
    </source>
</evidence>
<evidence type="ECO:0000256" key="6">
    <source>
        <dbReference type="ARBA" id="ARBA00022630"/>
    </source>
</evidence>
<name>A0A1I3BPS4_9LACT</name>
<feature type="binding site" evidence="14">
    <location>
        <position position="278"/>
    </location>
    <ligand>
        <name>NAD(+)</name>
        <dbReference type="ChEBI" id="CHEBI:57540"/>
    </ligand>
</feature>
<evidence type="ECO:0000256" key="7">
    <source>
        <dbReference type="ARBA" id="ARBA00022827"/>
    </source>
</evidence>
<evidence type="ECO:0000256" key="4">
    <source>
        <dbReference type="ARBA" id="ARBA00016961"/>
    </source>
</evidence>
<gene>
    <name evidence="19" type="ORF">SAMN04489868_10853</name>
</gene>
<evidence type="ECO:0000256" key="3">
    <source>
        <dbReference type="ARBA" id="ARBA00012608"/>
    </source>
</evidence>
<dbReference type="AlphaFoldDB" id="A0A1I3BPS4"/>
<keyword evidence="8 16" id="KW-0560">Oxidoreductase</keyword>
<dbReference type="InterPro" id="IPR036188">
    <property type="entry name" value="FAD/NAD-bd_sf"/>
</dbReference>
<dbReference type="SUPFAM" id="SSF51905">
    <property type="entry name" value="FAD/NAD(P)-binding domain"/>
    <property type="match status" value="1"/>
</dbReference>
<comment type="similarity">
    <text evidence="2 16">Belongs to the class-I pyridine nucleotide-disulfide oxidoreductase family.</text>
</comment>
<dbReference type="InterPro" id="IPR006258">
    <property type="entry name" value="Lipoamide_DH"/>
</dbReference>
<keyword evidence="14" id="KW-0547">Nucleotide-binding</keyword>
<feature type="disulfide bond" description="Redox-active" evidence="15">
    <location>
        <begin position="42"/>
        <end position="47"/>
    </location>
</feature>
<protein>
    <recommendedName>
        <fullName evidence="4 16">Dihydrolipoyl dehydrogenase</fullName>
        <ecNumber evidence="3 16">1.8.1.4</ecNumber>
    </recommendedName>
</protein>
<evidence type="ECO:0000256" key="8">
    <source>
        <dbReference type="ARBA" id="ARBA00023002"/>
    </source>
</evidence>
<dbReference type="PRINTS" id="PR00411">
    <property type="entry name" value="PNDRDTASEI"/>
</dbReference>
<evidence type="ECO:0000256" key="12">
    <source>
        <dbReference type="ARBA" id="ARBA00049187"/>
    </source>
</evidence>
<dbReference type="OrthoDB" id="9800167at2"/>
<dbReference type="InterPro" id="IPR004099">
    <property type="entry name" value="Pyr_nucl-diS_OxRdtase_dimer"/>
</dbReference>
<dbReference type="GO" id="GO:0005737">
    <property type="term" value="C:cytoplasm"/>
    <property type="evidence" value="ECO:0007669"/>
    <property type="project" value="UniProtKB-SubCell"/>
</dbReference>
<evidence type="ECO:0000256" key="13">
    <source>
        <dbReference type="PIRSR" id="PIRSR000350-2"/>
    </source>
</evidence>
<evidence type="ECO:0000256" key="9">
    <source>
        <dbReference type="ARBA" id="ARBA00023027"/>
    </source>
</evidence>
<accession>A0A1I3BPS4</accession>
<evidence type="ECO:0000259" key="18">
    <source>
        <dbReference type="Pfam" id="PF07992"/>
    </source>
</evidence>
<evidence type="ECO:0000256" key="11">
    <source>
        <dbReference type="ARBA" id="ARBA00023284"/>
    </source>
</evidence>
<feature type="active site" description="Proton acceptor" evidence="13">
    <location>
        <position position="450"/>
    </location>
</feature>
<proteinExistence type="inferred from homology"/>
<evidence type="ECO:0000256" key="2">
    <source>
        <dbReference type="ARBA" id="ARBA00007532"/>
    </source>
</evidence>
<dbReference type="GO" id="GO:0006103">
    <property type="term" value="P:2-oxoglutarate metabolic process"/>
    <property type="evidence" value="ECO:0007669"/>
    <property type="project" value="TreeGrafter"/>
</dbReference>
<keyword evidence="11 16" id="KW-0676">Redox-active center</keyword>
<comment type="cofactor">
    <cofactor evidence="14 16">
        <name>FAD</name>
        <dbReference type="ChEBI" id="CHEBI:57692"/>
    </cofactor>
    <text evidence="14 16">Binds 1 FAD per subunit.</text>
</comment>
<evidence type="ECO:0000259" key="17">
    <source>
        <dbReference type="Pfam" id="PF02852"/>
    </source>
</evidence>
<evidence type="ECO:0000256" key="16">
    <source>
        <dbReference type="RuleBase" id="RU003692"/>
    </source>
</evidence>
<dbReference type="SUPFAM" id="SSF55424">
    <property type="entry name" value="FAD/NAD-linked reductases, dimerisation (C-terminal) domain"/>
    <property type="match status" value="1"/>
</dbReference>
<dbReference type="InterPro" id="IPR012999">
    <property type="entry name" value="Pyr_OxRdtase_I_AS"/>
</dbReference>
<feature type="binding site" evidence="14">
    <location>
        <position position="318"/>
    </location>
    <ligand>
        <name>FAD</name>
        <dbReference type="ChEBI" id="CHEBI:57692"/>
    </ligand>
</feature>
<dbReference type="EC" id="1.8.1.4" evidence="3 16"/>
<dbReference type="PROSITE" id="PS00076">
    <property type="entry name" value="PYRIDINE_REDOX_1"/>
    <property type="match status" value="1"/>
</dbReference>
<dbReference type="InterPro" id="IPR050151">
    <property type="entry name" value="Class-I_Pyr_Nuc-Dis_Oxidored"/>
</dbReference>
<keyword evidence="10" id="KW-1015">Disulfide bond</keyword>
<dbReference type="PIRSF" id="PIRSF000350">
    <property type="entry name" value="Mercury_reductase_MerA"/>
    <property type="match status" value="1"/>
</dbReference>
<dbReference type="RefSeq" id="WP_092091773.1">
    <property type="nucleotide sequence ID" value="NZ_FOQE01000008.1"/>
</dbReference>
<dbReference type="Pfam" id="PF02852">
    <property type="entry name" value="Pyr_redox_dim"/>
    <property type="match status" value="1"/>
</dbReference>
<evidence type="ECO:0000313" key="19">
    <source>
        <dbReference type="EMBL" id="SFH64272.1"/>
    </source>
</evidence>
<dbReference type="Proteomes" id="UP000198668">
    <property type="component" value="Unassembled WGS sequence"/>
</dbReference>
<dbReference type="InterPro" id="IPR023753">
    <property type="entry name" value="FAD/NAD-binding_dom"/>
</dbReference>
<organism evidence="19 20">
    <name type="scientific">Pisciglobus halotolerans</name>
    <dbReference type="NCBI Taxonomy" id="745365"/>
    <lineage>
        <taxon>Bacteria</taxon>
        <taxon>Bacillati</taxon>
        <taxon>Bacillota</taxon>
        <taxon>Bacilli</taxon>
        <taxon>Lactobacillales</taxon>
        <taxon>Carnobacteriaceae</taxon>
    </lineage>
</organism>
<feature type="binding site" evidence="14">
    <location>
        <begin position="190"/>
        <end position="197"/>
    </location>
    <ligand>
        <name>NAD(+)</name>
        <dbReference type="ChEBI" id="CHEBI:57540"/>
    </ligand>
</feature>
<dbReference type="PRINTS" id="PR00368">
    <property type="entry name" value="FADPNR"/>
</dbReference>
<feature type="binding site" evidence="14">
    <location>
        <position position="213"/>
    </location>
    <ligand>
        <name>NAD(+)</name>
        <dbReference type="ChEBI" id="CHEBI:57540"/>
    </ligand>
</feature>
<evidence type="ECO:0000256" key="14">
    <source>
        <dbReference type="PIRSR" id="PIRSR000350-3"/>
    </source>
</evidence>
<sequence length="471" mass="50657">MARDTDVLILGGGTGGYVAAIRAAQKGMKVVLVEKSKLGGTCLHKGCIPTKALLRSAEIHDTLKRADDFGIENEGALTVNFEKIQQRKQSVVDQLHKGVEGLCKKNKITVLKGEGAVLGPSIFSPVSGAVAVTFDDPDVEEEIIVPKKVIIATGSSPKTLPALPLDEEQILSSDGMLQLQELPKSIAIVGGGVIGVEWASLLNSLGVKVTLIEFLDRLVINESKTISRTLKKAFEKRGITVKLSSEVTSAEVSDNQVQVKIKGEDDVLTVDKVMVAVGRKPNVEGIGLQNTSIKYDQKGIQVNEFYQTTEDHIYAIGDCIDTLQLAHVAEKEGEIAVSHMLNETVETIQYVNVPRCTYTTPEIASVGYTKETVPEDKKVTIGTFNFTGNGKALIEGEAEGFVEVIRDEETDDLLGVSIIGPHATDLIAEASTSIYLDATPLEIGEAIHAHPTLSEAIQEAALDTYHLAIHK</sequence>
<evidence type="ECO:0000256" key="1">
    <source>
        <dbReference type="ARBA" id="ARBA00004496"/>
    </source>
</evidence>